<feature type="domain" description="Winged helix DNA-binding" evidence="2">
    <location>
        <begin position="54"/>
        <end position="84"/>
    </location>
</feature>
<sequence>MRNAPVPPTPQRPADGGDSLPPPFVAHPPAENGRIEPAAVSIASLNSAARLNRIAEKAGYVKITKVHVGKRPRTWLPLTAQGRRPLPWRLPAGSVTATCLH</sequence>
<keyword evidence="4" id="KW-1185">Reference proteome</keyword>
<dbReference type="AlphaFoldDB" id="A0A931AIJ7"/>
<comment type="caution">
    <text evidence="3">The sequence shown here is derived from an EMBL/GenBank/DDBJ whole genome shotgun (WGS) entry which is preliminary data.</text>
</comment>
<dbReference type="InterPro" id="IPR027395">
    <property type="entry name" value="WH_DNA-bd_dom"/>
</dbReference>
<evidence type="ECO:0000313" key="4">
    <source>
        <dbReference type="Proteomes" id="UP000605361"/>
    </source>
</evidence>
<feature type="compositionally biased region" description="Pro residues" evidence="1">
    <location>
        <begin position="1"/>
        <end position="11"/>
    </location>
</feature>
<reference evidence="3" key="1">
    <citation type="submission" date="2020-11" db="EMBL/GenBank/DDBJ databases">
        <title>Whole-genome analyses of Nonomuraea sp. K274.</title>
        <authorList>
            <person name="Veyisoglu A."/>
        </authorList>
    </citation>
    <scope>NUCLEOTIDE SEQUENCE</scope>
    <source>
        <strain evidence="3">K274</strain>
    </source>
</reference>
<evidence type="ECO:0000313" key="3">
    <source>
        <dbReference type="EMBL" id="MBF8189767.1"/>
    </source>
</evidence>
<feature type="region of interest" description="Disordered" evidence="1">
    <location>
        <begin position="1"/>
        <end position="32"/>
    </location>
</feature>
<proteinExistence type="predicted"/>
<dbReference type="EMBL" id="JADOGI010000101">
    <property type="protein sequence ID" value="MBF8189767.1"/>
    <property type="molecule type" value="Genomic_DNA"/>
</dbReference>
<dbReference type="RefSeq" id="WP_195898700.1">
    <property type="nucleotide sequence ID" value="NZ_JADOGI010000101.1"/>
</dbReference>
<protein>
    <submittedName>
        <fullName evidence="3">Transcriptional regulator</fullName>
    </submittedName>
</protein>
<dbReference type="Pfam" id="PF13601">
    <property type="entry name" value="HTH_34"/>
    <property type="match status" value="1"/>
</dbReference>
<evidence type="ECO:0000256" key="1">
    <source>
        <dbReference type="SAM" id="MobiDB-lite"/>
    </source>
</evidence>
<gene>
    <name evidence="3" type="ORF">ITP53_29345</name>
</gene>
<accession>A0A931AIJ7</accession>
<dbReference type="Proteomes" id="UP000605361">
    <property type="component" value="Unassembled WGS sequence"/>
</dbReference>
<organism evidence="3 4">
    <name type="scientific">Nonomuraea cypriaca</name>
    <dbReference type="NCBI Taxonomy" id="1187855"/>
    <lineage>
        <taxon>Bacteria</taxon>
        <taxon>Bacillati</taxon>
        <taxon>Actinomycetota</taxon>
        <taxon>Actinomycetes</taxon>
        <taxon>Streptosporangiales</taxon>
        <taxon>Streptosporangiaceae</taxon>
        <taxon>Nonomuraea</taxon>
    </lineage>
</organism>
<evidence type="ECO:0000259" key="2">
    <source>
        <dbReference type="Pfam" id="PF13601"/>
    </source>
</evidence>
<name>A0A931AIJ7_9ACTN</name>